<keyword evidence="1" id="KW-1133">Transmembrane helix</keyword>
<dbReference type="Gene3D" id="3.40.50.1820">
    <property type="entry name" value="alpha/beta hydrolase"/>
    <property type="match status" value="1"/>
</dbReference>
<evidence type="ECO:0000313" key="3">
    <source>
        <dbReference type="EMBL" id="GHE31967.1"/>
    </source>
</evidence>
<feature type="transmembrane region" description="Helical" evidence="1">
    <location>
        <begin position="77"/>
        <end position="96"/>
    </location>
</feature>
<evidence type="ECO:0000256" key="1">
    <source>
        <dbReference type="SAM" id="Phobius"/>
    </source>
</evidence>
<dbReference type="EMBL" id="BNAT01000017">
    <property type="protein sequence ID" value="GHE31967.1"/>
    <property type="molecule type" value="Genomic_DNA"/>
</dbReference>
<evidence type="ECO:0000259" key="2">
    <source>
        <dbReference type="Pfam" id="PF12697"/>
    </source>
</evidence>
<evidence type="ECO:0000313" key="4">
    <source>
        <dbReference type="Proteomes" id="UP000603227"/>
    </source>
</evidence>
<dbReference type="Pfam" id="PF12697">
    <property type="entry name" value="Abhydrolase_6"/>
    <property type="match status" value="1"/>
</dbReference>
<keyword evidence="4" id="KW-1185">Reference proteome</keyword>
<dbReference type="PANTHER" id="PTHR43689:SF8">
    <property type="entry name" value="ALPHA_BETA-HYDROLASES SUPERFAMILY PROTEIN"/>
    <property type="match status" value="1"/>
</dbReference>
<name>A0A918Z029_9ACTN</name>
<proteinExistence type="predicted"/>
<dbReference type="InterPro" id="IPR000073">
    <property type="entry name" value="AB_hydrolase_1"/>
</dbReference>
<reference evidence="3" key="2">
    <citation type="submission" date="2020-09" db="EMBL/GenBank/DDBJ databases">
        <authorList>
            <person name="Sun Q."/>
            <person name="Zhou Y."/>
        </authorList>
    </citation>
    <scope>NUCLEOTIDE SEQUENCE</scope>
    <source>
        <strain evidence="3">CGMCC 4.7403</strain>
    </source>
</reference>
<dbReference type="GO" id="GO:0003824">
    <property type="term" value="F:catalytic activity"/>
    <property type="evidence" value="ECO:0007669"/>
    <property type="project" value="UniProtKB-ARBA"/>
</dbReference>
<dbReference type="PANTHER" id="PTHR43689">
    <property type="entry name" value="HYDROLASE"/>
    <property type="match status" value="1"/>
</dbReference>
<gene>
    <name evidence="3" type="ORF">GCM10017771_48520</name>
</gene>
<feature type="transmembrane region" description="Helical" evidence="1">
    <location>
        <begin position="12"/>
        <end position="33"/>
    </location>
</feature>
<dbReference type="InterPro" id="IPR029058">
    <property type="entry name" value="AB_hydrolase_fold"/>
</dbReference>
<comment type="caution">
    <text evidence="3">The sequence shown here is derived from an EMBL/GenBank/DDBJ whole genome shotgun (WGS) entry which is preliminary data.</text>
</comment>
<dbReference type="Proteomes" id="UP000603227">
    <property type="component" value="Unassembled WGS sequence"/>
</dbReference>
<dbReference type="SUPFAM" id="SSF53474">
    <property type="entry name" value="alpha/beta-Hydrolases"/>
    <property type="match status" value="1"/>
</dbReference>
<keyword evidence="1" id="KW-0472">Membrane</keyword>
<feature type="domain" description="AB hydrolase-1" evidence="2">
    <location>
        <begin position="181"/>
        <end position="423"/>
    </location>
</feature>
<feature type="transmembrane region" description="Helical" evidence="1">
    <location>
        <begin position="45"/>
        <end position="65"/>
    </location>
</feature>
<keyword evidence="1" id="KW-0812">Transmembrane</keyword>
<dbReference type="AlphaFoldDB" id="A0A918Z029"/>
<accession>A0A918Z029</accession>
<feature type="transmembrane region" description="Helical" evidence="1">
    <location>
        <begin position="108"/>
        <end position="128"/>
    </location>
</feature>
<sequence length="440" mass="47527">MAQVVAPRVTRQTVGAIADGAFKVLLAAVYIAGAAPLGRLLGTPAWLMVVSGVALLIGGGIEIRYTRSRSMRTYTQLMVAYDSGWVLAALIGLLMARQGSSAGGELWMGYQTAAPIVFAALLVAAAPMQAGHTDLGTRAISLTRTIYQEICDRAGGSAMPEIELSAGTIDYEDTGGDGPVVVLAHGLGFDESVWSEVVSDLRPDFRVLVPVLPIGSHRRPMRPDADLSAHGIASLLAEFMDCLDLRDVTLVQNDTGTAQLLIGVRDHRIARLVLTSCEAMDNYPPGIQGRTLHWASKIPGGLFLLLQSFRFPALARTQTSLGGMAKKRLPKELIARWYGPLLSSRDIRRDFAKFCRSADPDCYLKAAANLPSFTRPALVAWGAEDRMMPPATGRRLAELLPNARYVEIPDARTLVQFDNPAGLTAELRRFVKEHPLPGES</sequence>
<reference evidence="3" key="1">
    <citation type="journal article" date="2014" name="Int. J. Syst. Evol. Microbiol.">
        <title>Complete genome sequence of Corynebacterium casei LMG S-19264T (=DSM 44701T), isolated from a smear-ripened cheese.</title>
        <authorList>
            <consortium name="US DOE Joint Genome Institute (JGI-PGF)"/>
            <person name="Walter F."/>
            <person name="Albersmeier A."/>
            <person name="Kalinowski J."/>
            <person name="Ruckert C."/>
        </authorList>
    </citation>
    <scope>NUCLEOTIDE SEQUENCE</scope>
    <source>
        <strain evidence="3">CGMCC 4.7403</strain>
    </source>
</reference>
<protein>
    <recommendedName>
        <fullName evidence="2">AB hydrolase-1 domain-containing protein</fullName>
    </recommendedName>
</protein>
<organism evidence="3 4">
    <name type="scientific">Streptomyces capitiformicae</name>
    <dbReference type="NCBI Taxonomy" id="2014920"/>
    <lineage>
        <taxon>Bacteria</taxon>
        <taxon>Bacillati</taxon>
        <taxon>Actinomycetota</taxon>
        <taxon>Actinomycetes</taxon>
        <taxon>Kitasatosporales</taxon>
        <taxon>Streptomycetaceae</taxon>
        <taxon>Streptomyces</taxon>
    </lineage>
</organism>